<reference evidence="2" key="2">
    <citation type="submission" date="2022-10" db="EMBL/GenBank/DDBJ databases">
        <authorList>
            <consortium name="ENA_rothamsted_submissions"/>
            <consortium name="culmorum"/>
            <person name="King R."/>
        </authorList>
    </citation>
    <scope>NUCLEOTIDE SEQUENCE</scope>
</reference>
<dbReference type="EMBL" id="OU895880">
    <property type="protein sequence ID" value="CAG9810898.1"/>
    <property type="molecule type" value="Genomic_DNA"/>
</dbReference>
<sequence>MAFEQLQFKKKSDNVYELKGRLLTSIDLESVPDDFTDLHAVADVFRIQSDLSDKFRGKNLAILANYVEVTKPSTFDLSGEPVTPTFDFHGDKDEHGTGLDGQDGVAGKSGGNFALNCRLINNNSQLTIIANGSNGTNGQNGGNGEDGVHGKDASQRSFVVDGFNWKMSFDINEKWEMNAKFGLEDVEKSELITEDGLTAFVFKQISILDDWGLMLVVGGKGQPGKLGGLGGCGGKAGQAGSIFIHCDQSSHPENILATANPGTDGENGANGANGADGREGRDLWKYDQRVWGNPECFGEDRPTKFKLVWGESADYTVWDGAANSYVRVEKDYDIEIPIGTTRNESIKDFNIETPEKVPSFDISVLKNEYSHYLDSNKVGSMKEFEKMSIQLASRNTIDIVIP</sequence>
<accession>A0A9N9S681</accession>
<dbReference type="Proteomes" id="UP001153620">
    <property type="component" value="Chromosome 4"/>
</dbReference>
<feature type="region of interest" description="Disordered" evidence="1">
    <location>
        <begin position="132"/>
        <end position="151"/>
    </location>
</feature>
<evidence type="ECO:0000256" key="1">
    <source>
        <dbReference type="SAM" id="MobiDB-lite"/>
    </source>
</evidence>
<reference evidence="2" key="1">
    <citation type="submission" date="2022-01" db="EMBL/GenBank/DDBJ databases">
        <authorList>
            <person name="King R."/>
        </authorList>
    </citation>
    <scope>NUCLEOTIDE SEQUENCE</scope>
</reference>
<keyword evidence="3" id="KW-1185">Reference proteome</keyword>
<protein>
    <submittedName>
        <fullName evidence="2">Uncharacterized protein</fullName>
    </submittedName>
</protein>
<dbReference type="AlphaFoldDB" id="A0A9N9S681"/>
<gene>
    <name evidence="2" type="ORF">CHIRRI_LOCUS13710</name>
</gene>
<name>A0A9N9S681_9DIPT</name>
<evidence type="ECO:0000313" key="2">
    <source>
        <dbReference type="EMBL" id="CAG9810898.1"/>
    </source>
</evidence>
<proteinExistence type="predicted"/>
<evidence type="ECO:0000313" key="3">
    <source>
        <dbReference type="Proteomes" id="UP001153620"/>
    </source>
</evidence>
<organism evidence="2 3">
    <name type="scientific">Chironomus riparius</name>
    <dbReference type="NCBI Taxonomy" id="315576"/>
    <lineage>
        <taxon>Eukaryota</taxon>
        <taxon>Metazoa</taxon>
        <taxon>Ecdysozoa</taxon>
        <taxon>Arthropoda</taxon>
        <taxon>Hexapoda</taxon>
        <taxon>Insecta</taxon>
        <taxon>Pterygota</taxon>
        <taxon>Neoptera</taxon>
        <taxon>Endopterygota</taxon>
        <taxon>Diptera</taxon>
        <taxon>Nematocera</taxon>
        <taxon>Chironomoidea</taxon>
        <taxon>Chironomidae</taxon>
        <taxon>Chironominae</taxon>
        <taxon>Chironomus</taxon>
    </lineage>
</organism>